<evidence type="ECO:0000313" key="3">
    <source>
        <dbReference type="Proteomes" id="UP001200741"/>
    </source>
</evidence>
<dbReference type="RefSeq" id="WP_233370454.1">
    <property type="nucleotide sequence ID" value="NZ_JAJTWU010000002.1"/>
</dbReference>
<reference evidence="2 3" key="1">
    <citation type="submission" date="2021-12" db="EMBL/GenBank/DDBJ databases">
        <title>Genome seq of P8.</title>
        <authorList>
            <person name="Seo T."/>
        </authorList>
    </citation>
    <scope>NUCLEOTIDE SEQUENCE [LARGE SCALE GENOMIC DNA]</scope>
    <source>
        <strain evidence="2 3">P8</strain>
    </source>
</reference>
<keyword evidence="1" id="KW-0472">Membrane</keyword>
<proteinExistence type="predicted"/>
<keyword evidence="1" id="KW-1133">Transmembrane helix</keyword>
<evidence type="ECO:0000256" key="1">
    <source>
        <dbReference type="SAM" id="Phobius"/>
    </source>
</evidence>
<gene>
    <name evidence="2" type="ORF">LXT13_04670</name>
</gene>
<comment type="caution">
    <text evidence="2">The sequence shown here is derived from an EMBL/GenBank/DDBJ whole genome shotgun (WGS) entry which is preliminary data.</text>
</comment>
<dbReference type="EMBL" id="JAJTWU010000002">
    <property type="protein sequence ID" value="MCE4553739.1"/>
    <property type="molecule type" value="Genomic_DNA"/>
</dbReference>
<feature type="transmembrane region" description="Helical" evidence="1">
    <location>
        <begin position="38"/>
        <end position="58"/>
    </location>
</feature>
<sequence length="88" mass="8997">MIANLRIAFVGLLNHAARMRLSCAPSSKFGLSRMTSAVLKWIANGMIVLVVAVTLWIAQAVQPGDAGSMIVAQAVAAPAAGASAPEGH</sequence>
<evidence type="ECO:0008006" key="4">
    <source>
        <dbReference type="Google" id="ProtNLM"/>
    </source>
</evidence>
<keyword evidence="1" id="KW-0812">Transmembrane</keyword>
<dbReference type="Proteomes" id="UP001200741">
    <property type="component" value="Unassembled WGS sequence"/>
</dbReference>
<evidence type="ECO:0000313" key="2">
    <source>
        <dbReference type="EMBL" id="MCE4553739.1"/>
    </source>
</evidence>
<protein>
    <recommendedName>
        <fullName evidence="4">Transmembrane protein</fullName>
    </recommendedName>
</protein>
<keyword evidence="3" id="KW-1185">Reference proteome</keyword>
<name>A0ABS8XST8_9BURK</name>
<accession>A0ABS8XST8</accession>
<organism evidence="2 3">
    <name type="scientific">Pelomonas cellulosilytica</name>
    <dbReference type="NCBI Taxonomy" id="2906762"/>
    <lineage>
        <taxon>Bacteria</taxon>
        <taxon>Pseudomonadati</taxon>
        <taxon>Pseudomonadota</taxon>
        <taxon>Betaproteobacteria</taxon>
        <taxon>Burkholderiales</taxon>
        <taxon>Sphaerotilaceae</taxon>
        <taxon>Roseateles</taxon>
    </lineage>
</organism>